<accession>L7W2E5</accession>
<name>L7W2E5_NONDD</name>
<dbReference type="EMBL" id="CP001397">
    <property type="protein sequence ID" value="AGC75670.1"/>
    <property type="molecule type" value="Genomic_DNA"/>
</dbReference>
<proteinExistence type="predicted"/>
<reference evidence="1 2" key="1">
    <citation type="journal article" date="2013" name="Genome Biol. Evol.">
        <title>Genomic makeup of the marine flavobacterium Nonlabens (Donghaeana) dokdonensis DSW-6 and identification of a novel class of rhodopsins.</title>
        <authorList>
            <person name="Kwon S.K."/>
            <person name="Kim B.K."/>
            <person name="Song J.Y."/>
            <person name="Kwak M.J."/>
            <person name="Lee C.H."/>
            <person name="Yoon J.H."/>
            <person name="Oh T.K."/>
            <person name="Kim J.F."/>
        </authorList>
    </citation>
    <scope>NUCLEOTIDE SEQUENCE [LARGE SCALE GENOMIC DNA]</scope>
    <source>
        <strain evidence="2">DSM 17205 / KCTC 12402 / DSW-6</strain>
    </source>
</reference>
<organism evidence="1 2">
    <name type="scientific">Nonlabens dokdonensis (strain DSM 17205 / KCTC 12402 / DSW-6)</name>
    <name type="common">Donghaeana dokdonensis</name>
    <dbReference type="NCBI Taxonomy" id="592029"/>
    <lineage>
        <taxon>Bacteria</taxon>
        <taxon>Pseudomonadati</taxon>
        <taxon>Bacteroidota</taxon>
        <taxon>Flavobacteriia</taxon>
        <taxon>Flavobacteriales</taxon>
        <taxon>Flavobacteriaceae</taxon>
        <taxon>Nonlabens</taxon>
    </lineage>
</organism>
<evidence type="ECO:0000313" key="2">
    <source>
        <dbReference type="Proteomes" id="UP000011173"/>
    </source>
</evidence>
<gene>
    <name evidence="1" type="ordered locus">DDD_0543</name>
</gene>
<protein>
    <submittedName>
        <fullName evidence="1">Uncharacterized protein</fullName>
    </submittedName>
</protein>
<dbReference type="KEGG" id="ndo:DDD_0543"/>
<dbReference type="Proteomes" id="UP000011173">
    <property type="component" value="Chromosome"/>
</dbReference>
<sequence>MLFDNVKYSAFAKAEYYKTLFEKLLNLDLYFNTTWQF</sequence>
<dbReference type="AlphaFoldDB" id="L7W2E5"/>
<dbReference type="PATRIC" id="fig|592029.3.peg.539"/>
<dbReference type="HOGENOM" id="CLU_3346559_0_0_10"/>
<evidence type="ECO:0000313" key="1">
    <source>
        <dbReference type="EMBL" id="AGC75670.1"/>
    </source>
</evidence>